<name>U9UN21_RHIID</name>
<evidence type="ECO:0000256" key="6">
    <source>
        <dbReference type="ARBA" id="ARBA00023163"/>
    </source>
</evidence>
<evidence type="ECO:0000256" key="4">
    <source>
        <dbReference type="ARBA" id="ARBA00022833"/>
    </source>
</evidence>
<keyword evidence="3" id="KW-0863">Zinc-finger</keyword>
<evidence type="ECO:0000313" key="7">
    <source>
        <dbReference type="EMBL" id="ESA21780.1"/>
    </source>
</evidence>
<dbReference type="InterPro" id="IPR036236">
    <property type="entry name" value="Znf_C2H2_sf"/>
</dbReference>
<dbReference type="SUPFAM" id="SSF57667">
    <property type="entry name" value="beta-beta-alpha zinc fingers"/>
    <property type="match status" value="1"/>
</dbReference>
<proteinExistence type="predicted"/>
<keyword evidence="6" id="KW-0804">Transcription</keyword>
<reference evidence="7" key="1">
    <citation type="submission" date="2013-07" db="EMBL/GenBank/DDBJ databases">
        <title>The genome of an arbuscular mycorrhizal fungus provides insights into the evolution of the oldest plant symbiosis.</title>
        <authorList>
            <consortium name="DOE Joint Genome Institute"/>
            <person name="Tisserant E."/>
            <person name="Malbreil M."/>
            <person name="Kuo A."/>
            <person name="Kohler A."/>
            <person name="Symeonidi A."/>
            <person name="Balestrini R."/>
            <person name="Charron P."/>
            <person name="Duensing N."/>
            <person name="Frei-dit-Frey N."/>
            <person name="Gianinazzi-Pearson V."/>
            <person name="Gilbert B."/>
            <person name="Handa Y."/>
            <person name="Hijri M."/>
            <person name="Kaul R."/>
            <person name="Kawaguchi M."/>
            <person name="Krajinski F."/>
            <person name="Lammers P."/>
            <person name="Lapierre D."/>
            <person name="Masclaux F.G."/>
            <person name="Murat C."/>
            <person name="Morin E."/>
            <person name="Ndikumana S."/>
            <person name="Pagni M."/>
            <person name="Petitpierre D."/>
            <person name="Requena N."/>
            <person name="Rosikiewicz P."/>
            <person name="Riley R."/>
            <person name="Saito K."/>
            <person name="San Clemente H."/>
            <person name="Shapiro H."/>
            <person name="van Tuinen D."/>
            <person name="Becard G."/>
            <person name="Bonfante P."/>
            <person name="Paszkowski U."/>
            <person name="Shachar-Hill Y."/>
            <person name="Young J.P."/>
            <person name="Sanders I.R."/>
            <person name="Henrissat B."/>
            <person name="Rensing S.A."/>
            <person name="Grigoriev I.V."/>
            <person name="Corradi N."/>
            <person name="Roux C."/>
            <person name="Martin F."/>
        </authorList>
    </citation>
    <scope>NUCLEOTIDE SEQUENCE</scope>
    <source>
        <strain evidence="7">DAOM 197198</strain>
    </source>
</reference>
<dbReference type="GO" id="GO:0000978">
    <property type="term" value="F:RNA polymerase II cis-regulatory region sequence-specific DNA binding"/>
    <property type="evidence" value="ECO:0007669"/>
    <property type="project" value="TreeGrafter"/>
</dbReference>
<evidence type="ECO:0000256" key="5">
    <source>
        <dbReference type="ARBA" id="ARBA00023015"/>
    </source>
</evidence>
<dbReference type="Gene3D" id="3.30.160.60">
    <property type="entry name" value="Classic Zinc Finger"/>
    <property type="match status" value="1"/>
</dbReference>
<evidence type="ECO:0000256" key="2">
    <source>
        <dbReference type="ARBA" id="ARBA00022737"/>
    </source>
</evidence>
<dbReference type="GO" id="GO:0008270">
    <property type="term" value="F:zinc ion binding"/>
    <property type="evidence" value="ECO:0007669"/>
    <property type="project" value="UniProtKB-KW"/>
</dbReference>
<keyword evidence="2" id="KW-0677">Repeat</keyword>
<evidence type="ECO:0000256" key="1">
    <source>
        <dbReference type="ARBA" id="ARBA00022723"/>
    </source>
</evidence>
<sequence>MDVLNNSSSTSSTLYHNDYVKSGDSDIEYNKNVDDNVDCGKTYARSSHLSDHMRIHTGERYACGFPGCEKRYARSVHLAELIPANVHINVMNQDLEKVFTQSDHFTRHIKGHAEKNVIRVINLAVKRYILELLL</sequence>
<dbReference type="eggNOG" id="KOG1721">
    <property type="taxonomic scope" value="Eukaryota"/>
</dbReference>
<dbReference type="PANTHER" id="PTHR23235:SF120">
    <property type="entry name" value="KRUPPEL-LIKE FACTOR 15"/>
    <property type="match status" value="1"/>
</dbReference>
<dbReference type="AlphaFoldDB" id="U9UN21"/>
<dbReference type="HOGENOM" id="CLU_1897298_0_0_1"/>
<dbReference type="EMBL" id="KI276156">
    <property type="protein sequence ID" value="ESA21780.1"/>
    <property type="molecule type" value="Genomic_DNA"/>
</dbReference>
<dbReference type="PANTHER" id="PTHR23235">
    <property type="entry name" value="KRUEPPEL-LIKE TRANSCRIPTION FACTOR"/>
    <property type="match status" value="1"/>
</dbReference>
<dbReference type="FunFam" id="3.30.160.60:FF:000032">
    <property type="entry name" value="Krueppel-like factor 4"/>
    <property type="match status" value="1"/>
</dbReference>
<dbReference type="Pfam" id="PF00096">
    <property type="entry name" value="zf-C2H2"/>
    <property type="match status" value="1"/>
</dbReference>
<organism evidence="7">
    <name type="scientific">Rhizophagus irregularis (strain DAOM 181602 / DAOM 197198 / MUCL 43194)</name>
    <name type="common">Arbuscular mycorrhizal fungus</name>
    <name type="synonym">Glomus intraradices</name>
    <dbReference type="NCBI Taxonomy" id="747089"/>
    <lineage>
        <taxon>Eukaryota</taxon>
        <taxon>Fungi</taxon>
        <taxon>Fungi incertae sedis</taxon>
        <taxon>Mucoromycota</taxon>
        <taxon>Glomeromycotina</taxon>
        <taxon>Glomeromycetes</taxon>
        <taxon>Glomerales</taxon>
        <taxon>Glomeraceae</taxon>
        <taxon>Rhizophagus</taxon>
    </lineage>
</organism>
<dbReference type="GO" id="GO:0000981">
    <property type="term" value="F:DNA-binding transcription factor activity, RNA polymerase II-specific"/>
    <property type="evidence" value="ECO:0007669"/>
    <property type="project" value="TreeGrafter"/>
</dbReference>
<gene>
    <name evidence="7" type="ORF">GLOINDRAFT_83941</name>
</gene>
<keyword evidence="4" id="KW-0862">Zinc</keyword>
<protein>
    <submittedName>
        <fullName evidence="7">Uncharacterized protein</fullName>
    </submittedName>
</protein>
<dbReference type="InterPro" id="IPR013087">
    <property type="entry name" value="Znf_C2H2_type"/>
</dbReference>
<accession>U9UN21</accession>
<evidence type="ECO:0000256" key="3">
    <source>
        <dbReference type="ARBA" id="ARBA00022771"/>
    </source>
</evidence>
<keyword evidence="1" id="KW-0479">Metal-binding</keyword>
<dbReference type="STRING" id="747089.U9UN21"/>
<keyword evidence="5" id="KW-0805">Transcription regulation</keyword>
<dbReference type="PROSITE" id="PS50157">
    <property type="entry name" value="ZINC_FINGER_C2H2_2"/>
    <property type="match status" value="1"/>
</dbReference>